<keyword evidence="8" id="KW-1185">Reference proteome</keyword>
<dbReference type="Pfam" id="PF02485">
    <property type="entry name" value="Branch"/>
    <property type="match status" value="2"/>
</dbReference>
<evidence type="ECO:0000256" key="5">
    <source>
        <dbReference type="ARBA" id="ARBA00023180"/>
    </source>
</evidence>
<gene>
    <name evidence="7 9" type="ORF">CBG24931</name>
    <name evidence="7" type="ORF">CBG_24931</name>
</gene>
<comment type="subcellular location">
    <subcellularLocation>
        <location evidence="1">Membrane</location>
        <topology evidence="1">Single-pass type II membrane protein</topology>
    </subcellularLocation>
</comment>
<dbReference type="EMBL" id="HE601097">
    <property type="protein sequence ID" value="CCG58572.1"/>
    <property type="molecule type" value="Genomic_DNA"/>
</dbReference>
<evidence type="ECO:0000313" key="9">
    <source>
        <dbReference type="WormBase" id="CBG24931"/>
    </source>
</evidence>
<keyword evidence="6" id="KW-0812">Transmembrane</keyword>
<feature type="transmembrane region" description="Helical" evidence="6">
    <location>
        <begin position="499"/>
        <end position="521"/>
    </location>
</feature>
<accession>H8WH06</accession>
<reference evidence="7 8" key="2">
    <citation type="journal article" date="2011" name="PLoS Genet.">
        <title>Caenorhabditis briggsae recombinant inbred line genotypes reveal inter-strain incompatibility and the evolution of recombination.</title>
        <authorList>
            <person name="Ross J.A."/>
            <person name="Koboldt D.C."/>
            <person name="Staisch J.E."/>
            <person name="Chamberlin H.M."/>
            <person name="Gupta B.P."/>
            <person name="Miller R.D."/>
            <person name="Baird S.E."/>
            <person name="Haag E.S."/>
        </authorList>
    </citation>
    <scope>NUCLEOTIDE SEQUENCE [LARGE SCALE GENOMIC DNA]</scope>
    <source>
        <strain evidence="7 8">AF16</strain>
    </source>
</reference>
<name>H8WH06_CAEBR</name>
<evidence type="ECO:0000256" key="2">
    <source>
        <dbReference type="ARBA" id="ARBA00022676"/>
    </source>
</evidence>
<evidence type="ECO:0000313" key="8">
    <source>
        <dbReference type="Proteomes" id="UP000008549"/>
    </source>
</evidence>
<feature type="transmembrane region" description="Helical" evidence="6">
    <location>
        <begin position="651"/>
        <end position="673"/>
    </location>
</feature>
<evidence type="ECO:0000313" key="7">
    <source>
        <dbReference type="EMBL" id="CCG58572.1"/>
    </source>
</evidence>
<evidence type="ECO:0000256" key="4">
    <source>
        <dbReference type="ARBA" id="ARBA00023136"/>
    </source>
</evidence>
<dbReference type="InterPro" id="IPR003406">
    <property type="entry name" value="Glyco_trans_14"/>
</dbReference>
<keyword evidence="5" id="KW-0325">Glycoprotein</keyword>
<feature type="transmembrane region" description="Helical" evidence="6">
    <location>
        <begin position="34"/>
        <end position="56"/>
    </location>
</feature>
<dbReference type="PANTHER" id="PTHR46671:SF4">
    <property type="entry name" value="EGF-LIKE DOMAIN-CONTAINING PROTEIN-RELATED"/>
    <property type="match status" value="1"/>
</dbReference>
<dbReference type="KEGG" id="cbr:CBG_24931"/>
<keyword evidence="2" id="KW-0328">Glycosyltransferase</keyword>
<dbReference type="Proteomes" id="UP000008549">
    <property type="component" value="Unassembled WGS sequence"/>
</dbReference>
<dbReference type="GO" id="GO:0016757">
    <property type="term" value="F:glycosyltransferase activity"/>
    <property type="evidence" value="ECO:0007669"/>
    <property type="project" value="UniProtKB-KW"/>
</dbReference>
<dbReference type="GeneID" id="8590600"/>
<keyword evidence="4 6" id="KW-0472">Membrane</keyword>
<dbReference type="GO" id="GO:0016020">
    <property type="term" value="C:membrane"/>
    <property type="evidence" value="ECO:0007669"/>
    <property type="project" value="UniProtKB-SubCell"/>
</dbReference>
<dbReference type="CTD" id="8590600"/>
<sequence length="858" mass="100363">MFFSNYQSNRYEEPFLINKNSEDKHFENMQKIKLYWKLFVIPIFLLVAFGIAYVSYFRHTETPHMHDFDPGISDKRKVAIYENMIDALRDENYGSSVDYQKRAETNHIQCGRVLSGDTEYINTLVGENRIPLIENRRLNMSCPAIQDRIHSETRDFKLLDSGIAFARVVYTDYEFIEKQLEMSWHPQNVFCFTVDKKSPDEFISRMQKLDECMENVVVLPVLENYDSSGHNMNIGHKRCMEALLPKTDWSYILLLQNHDVIIKSVYEISKIYSLLGGVNDVHFGKEIDGRRVPGLKWDPRSMNLFINESGINEKVLNEPMRVYSGAVQVSLTRAAVKWLIEDVDVSIAIKQFNQTKYGGDEQLIPSLYLNYEYGMPGHFTDQCLEYQGIDQIIRFVQWVRGGINDCPTKSFRHGVCLIGIEQFRALSRMPFITVNKMVPSFDYSIIECTSELLYNRTFLGQMDHELDESFYKELLHILSTNWIVAQIKTRGSTNTICDLIFIFFGLLVKLMLSLNKMFSFLSCSSYFQKKTSESGICDKVFTKYRFDNIQAVSKPIYIDRSVQSNTYMTTGKQIWVYFYFIRVLSFISNVSGRHNIFQKLFLYSFRMCFYQPNRYEEVLLINKNSDEEDNEDVWNGVEIEPRNRKMKKIKLYWKLFVIPIFLLVAFGIAYVSYFRHTETPHMHDFDPGISDKRKVAIYENMIDALRDENYGSSVDYQKRAETNHIQCGRVLSGDTEYINTLVGENRIPLIENRRLNMSCPAIQDRIHSKTQDFKLLDSGIAFARVVYTDYEFIEKQLEMSWHPQNVFCFTVDKKSPDEFISRMQKLDECMENVVVLPGICGMLSQIPNFIISSSRELR</sequence>
<proteinExistence type="predicted"/>
<protein>
    <submittedName>
        <fullName evidence="7">Protein CBG24931</fullName>
    </submittedName>
</protein>
<keyword evidence="3" id="KW-0808">Transferase</keyword>
<dbReference type="RefSeq" id="XP_045100852.1">
    <property type="nucleotide sequence ID" value="XM_045240880.1"/>
</dbReference>
<reference evidence="7 8" key="1">
    <citation type="journal article" date="2003" name="PLoS Biol.">
        <title>The genome sequence of Caenorhabditis briggsae: a platform for comparative genomics.</title>
        <authorList>
            <person name="Stein L.D."/>
            <person name="Bao Z."/>
            <person name="Blasiar D."/>
            <person name="Blumenthal T."/>
            <person name="Brent M.R."/>
            <person name="Chen N."/>
            <person name="Chinwalla A."/>
            <person name="Clarke L."/>
            <person name="Clee C."/>
            <person name="Coghlan A."/>
            <person name="Coulson A."/>
            <person name="D'Eustachio P."/>
            <person name="Fitch D.H."/>
            <person name="Fulton L.A."/>
            <person name="Fulton R.E."/>
            <person name="Griffiths-Jones S."/>
            <person name="Harris T.W."/>
            <person name="Hillier L.W."/>
            <person name="Kamath R."/>
            <person name="Kuwabara P.E."/>
            <person name="Mardis E.R."/>
            <person name="Marra M.A."/>
            <person name="Miner T.L."/>
            <person name="Minx P."/>
            <person name="Mullikin J.C."/>
            <person name="Plumb R.W."/>
            <person name="Rogers J."/>
            <person name="Schein J.E."/>
            <person name="Sohrmann M."/>
            <person name="Spieth J."/>
            <person name="Stajich J.E."/>
            <person name="Wei C."/>
            <person name="Willey D."/>
            <person name="Wilson R.K."/>
            <person name="Durbin R."/>
            <person name="Waterston R.H."/>
        </authorList>
    </citation>
    <scope>NUCLEOTIDE SEQUENCE [LARGE SCALE GENOMIC DNA]</scope>
    <source>
        <strain evidence="7 8">AF16</strain>
    </source>
</reference>
<keyword evidence="6" id="KW-1133">Transmembrane helix</keyword>
<evidence type="ECO:0000256" key="6">
    <source>
        <dbReference type="SAM" id="Phobius"/>
    </source>
</evidence>
<dbReference type="eggNOG" id="KOG0799">
    <property type="taxonomic scope" value="Eukaryota"/>
</dbReference>
<organism evidence="7 8">
    <name type="scientific">Caenorhabditis briggsae</name>
    <dbReference type="NCBI Taxonomy" id="6238"/>
    <lineage>
        <taxon>Eukaryota</taxon>
        <taxon>Metazoa</taxon>
        <taxon>Ecdysozoa</taxon>
        <taxon>Nematoda</taxon>
        <taxon>Chromadorea</taxon>
        <taxon>Rhabditida</taxon>
        <taxon>Rhabditina</taxon>
        <taxon>Rhabditomorpha</taxon>
        <taxon>Rhabditoidea</taxon>
        <taxon>Rhabditidae</taxon>
        <taxon>Peloderinae</taxon>
        <taxon>Caenorhabditis</taxon>
    </lineage>
</organism>
<dbReference type="WormBase" id="CBG24931">
    <property type="protein sequence ID" value="CBP48775"/>
    <property type="gene ID" value="WBGene00042926"/>
</dbReference>
<evidence type="ECO:0000256" key="1">
    <source>
        <dbReference type="ARBA" id="ARBA00004606"/>
    </source>
</evidence>
<evidence type="ECO:0000256" key="3">
    <source>
        <dbReference type="ARBA" id="ARBA00022679"/>
    </source>
</evidence>
<dbReference type="PANTHER" id="PTHR46671">
    <property type="entry name" value="PROTEIN CBG11221"/>
    <property type="match status" value="1"/>
</dbReference>
<dbReference type="AlphaFoldDB" id="H8WH06"/>